<evidence type="ECO:0000256" key="1">
    <source>
        <dbReference type="SAM" id="MobiDB-lite"/>
    </source>
</evidence>
<sequence>MIGAATARLRLSKQQNRRTSTPNKNYQRRRSQSPGAKNLPHSLLSATSSPAHRRGSCSVNLLSGGTNGQTTTGNNSLENRLKVPIPFPHRKRSGSVPAIAWNIKPDFVRGIKVTWARLCDTPRSTCKGIVAIMDKVFEKFESKEKTLKEVFYNSAFVDSMVEHRSERRRSGGQNIATLRDHIHFFVSLISQVVHSLELPPQEIFEHIDKIGCFHAQLRKYGFRASMFDKLGECLLDALVVQDCVRGFPEACKGWTVLIAALIDRLRSAPKHLTALPITGKLLSRPDRLPSPFHYERFSPTHV</sequence>
<dbReference type="InterPro" id="IPR044399">
    <property type="entry name" value="Mb-like_M"/>
</dbReference>
<feature type="compositionally biased region" description="Low complexity" evidence="1">
    <location>
        <begin position="60"/>
        <end position="77"/>
    </location>
</feature>
<organism evidence="2 3">
    <name type="scientific">Panagrolaimus superbus</name>
    <dbReference type="NCBI Taxonomy" id="310955"/>
    <lineage>
        <taxon>Eukaryota</taxon>
        <taxon>Metazoa</taxon>
        <taxon>Ecdysozoa</taxon>
        <taxon>Nematoda</taxon>
        <taxon>Chromadorea</taxon>
        <taxon>Rhabditida</taxon>
        <taxon>Tylenchina</taxon>
        <taxon>Panagrolaimomorpha</taxon>
        <taxon>Panagrolaimoidea</taxon>
        <taxon>Panagrolaimidae</taxon>
        <taxon>Panagrolaimus</taxon>
    </lineage>
</organism>
<dbReference type="SUPFAM" id="SSF46458">
    <property type="entry name" value="Globin-like"/>
    <property type="match status" value="1"/>
</dbReference>
<evidence type="ECO:0000313" key="2">
    <source>
        <dbReference type="Proteomes" id="UP000887577"/>
    </source>
</evidence>
<protein>
    <submittedName>
        <fullName evidence="3">Uncharacterized protein</fullName>
    </submittedName>
</protein>
<keyword evidence="2" id="KW-1185">Reference proteome</keyword>
<name>A0A914Y4E1_9BILA</name>
<evidence type="ECO:0000313" key="3">
    <source>
        <dbReference type="WBParaSite" id="PSU_v2.g15069.t1"/>
    </source>
</evidence>
<dbReference type="AlphaFoldDB" id="A0A914Y4E1"/>
<dbReference type="Gene3D" id="1.10.490.10">
    <property type="entry name" value="Globins"/>
    <property type="match status" value="1"/>
</dbReference>
<dbReference type="WBParaSite" id="PSU_v2.g15069.t1">
    <property type="protein sequence ID" value="PSU_v2.g15069.t1"/>
    <property type="gene ID" value="PSU_v2.g15069"/>
</dbReference>
<dbReference type="GO" id="GO:0020037">
    <property type="term" value="F:heme binding"/>
    <property type="evidence" value="ECO:0007669"/>
    <property type="project" value="InterPro"/>
</dbReference>
<feature type="region of interest" description="Disordered" evidence="1">
    <location>
        <begin position="1"/>
        <end position="80"/>
    </location>
</feature>
<dbReference type="CDD" id="cd01040">
    <property type="entry name" value="Mb-like"/>
    <property type="match status" value="1"/>
</dbReference>
<dbReference type="Proteomes" id="UP000887577">
    <property type="component" value="Unplaced"/>
</dbReference>
<proteinExistence type="predicted"/>
<accession>A0A914Y4E1</accession>
<feature type="compositionally biased region" description="Polar residues" evidence="1">
    <location>
        <begin position="12"/>
        <end position="25"/>
    </location>
</feature>
<dbReference type="InterPro" id="IPR009050">
    <property type="entry name" value="Globin-like_sf"/>
</dbReference>
<dbReference type="GO" id="GO:0019825">
    <property type="term" value="F:oxygen binding"/>
    <property type="evidence" value="ECO:0007669"/>
    <property type="project" value="InterPro"/>
</dbReference>
<reference evidence="3" key="1">
    <citation type="submission" date="2022-11" db="UniProtKB">
        <authorList>
            <consortium name="WormBaseParasite"/>
        </authorList>
    </citation>
    <scope>IDENTIFICATION</scope>
</reference>
<dbReference type="InterPro" id="IPR012292">
    <property type="entry name" value="Globin/Proto"/>
</dbReference>